<dbReference type="FunFam" id="1.10.20.10:FF:000001">
    <property type="entry name" value="Histone H3"/>
    <property type="match status" value="1"/>
</dbReference>
<dbReference type="PROSITE" id="PS00047">
    <property type="entry name" value="HISTONE_H4"/>
    <property type="match status" value="1"/>
</dbReference>
<dbReference type="SUPFAM" id="SSF47113">
    <property type="entry name" value="Histone-fold"/>
    <property type="match status" value="3"/>
</dbReference>
<evidence type="ECO:0000313" key="21">
    <source>
        <dbReference type="Proteomes" id="UP000030764"/>
    </source>
</evidence>
<dbReference type="GO" id="GO:0003677">
    <property type="term" value="F:DNA binding"/>
    <property type="evidence" value="ECO:0007669"/>
    <property type="project" value="UniProtKB-KW"/>
</dbReference>
<evidence type="ECO:0000259" key="19">
    <source>
        <dbReference type="Pfam" id="PF16211"/>
    </source>
</evidence>
<comment type="similarity">
    <text evidence="5">Belongs to the histone H3 family.</text>
</comment>
<evidence type="ECO:0000256" key="3">
    <source>
        <dbReference type="ARBA" id="ARBA00004286"/>
    </source>
</evidence>
<evidence type="ECO:0000256" key="15">
    <source>
        <dbReference type="ARBA" id="ARBA00023269"/>
    </source>
</evidence>
<organism evidence="20 21">
    <name type="scientific">Trichuris suis</name>
    <name type="common">pig whipworm</name>
    <dbReference type="NCBI Taxonomy" id="68888"/>
    <lineage>
        <taxon>Eukaryota</taxon>
        <taxon>Metazoa</taxon>
        <taxon>Ecdysozoa</taxon>
        <taxon>Nematoda</taxon>
        <taxon>Enoplea</taxon>
        <taxon>Dorylaimia</taxon>
        <taxon>Trichinellida</taxon>
        <taxon>Trichuridae</taxon>
        <taxon>Trichuris</taxon>
    </lineage>
</organism>
<keyword evidence="11" id="KW-1017">Isopeptide bond</keyword>
<feature type="region of interest" description="Disordered" evidence="17">
    <location>
        <begin position="253"/>
        <end position="281"/>
    </location>
</feature>
<dbReference type="InterPro" id="IPR007125">
    <property type="entry name" value="H2A/H2B/H3"/>
</dbReference>
<evidence type="ECO:0000256" key="7">
    <source>
        <dbReference type="ARBA" id="ARBA00011538"/>
    </source>
</evidence>
<dbReference type="InterPro" id="IPR019809">
    <property type="entry name" value="Histone_H4_CS"/>
</dbReference>
<gene>
    <name evidence="20" type="ORF">M513_10174</name>
</gene>
<comment type="subcellular location">
    <subcellularLocation>
        <location evidence="3">Chromosome</location>
    </subcellularLocation>
    <subcellularLocation>
        <location evidence="2">Nucleus</location>
    </subcellularLocation>
</comment>
<dbReference type="EMBL" id="KL363281">
    <property type="protein sequence ID" value="KFD48933.1"/>
    <property type="molecule type" value="Genomic_DNA"/>
</dbReference>
<evidence type="ECO:0000256" key="4">
    <source>
        <dbReference type="ARBA" id="ARBA00006564"/>
    </source>
</evidence>
<evidence type="ECO:0000256" key="6">
    <source>
        <dbReference type="ARBA" id="ARBA00010691"/>
    </source>
</evidence>
<comment type="function">
    <text evidence="1">Core component of nucleosome. Nucleosomes wrap and compact DNA into chromatin, limiting DNA accessibility to the cellular machineries which require DNA as a template. Histones thereby play a central role in transcription regulation, DNA repair, DNA replication and chromosomal stability. DNA accessibility is regulated via a complex set of post-translational modifications of histones, also called histone code, and nucleosome remodeling.</text>
</comment>
<dbReference type="GO" id="GO:0005654">
    <property type="term" value="C:nucleoplasm"/>
    <property type="evidence" value="ECO:0007669"/>
    <property type="project" value="UniProtKB-ARBA"/>
</dbReference>
<dbReference type="Pfam" id="PF16211">
    <property type="entry name" value="Histone_H2A_C"/>
    <property type="match status" value="1"/>
</dbReference>
<evidence type="ECO:0000256" key="10">
    <source>
        <dbReference type="ARBA" id="ARBA00022481"/>
    </source>
</evidence>
<dbReference type="GO" id="GO:0046982">
    <property type="term" value="F:protein heterodimerization activity"/>
    <property type="evidence" value="ECO:0007669"/>
    <property type="project" value="InterPro"/>
</dbReference>
<keyword evidence="12" id="KW-0007">Acetylation</keyword>
<dbReference type="Pfam" id="PF11894">
    <property type="entry name" value="Nup192"/>
    <property type="match status" value="2"/>
</dbReference>
<evidence type="ECO:0000256" key="1">
    <source>
        <dbReference type="ARBA" id="ARBA00002001"/>
    </source>
</evidence>
<dbReference type="PROSITE" id="PS00959">
    <property type="entry name" value="HISTONE_H3_2"/>
    <property type="match status" value="1"/>
</dbReference>
<keyword evidence="15" id="KW-0544">Nucleosome core</keyword>
<dbReference type="PANTHER" id="PTHR11426">
    <property type="entry name" value="HISTONE H3"/>
    <property type="match status" value="1"/>
</dbReference>
<comment type="similarity">
    <text evidence="6">Belongs to the histone H2A family.</text>
</comment>
<dbReference type="GO" id="GO:0030527">
    <property type="term" value="F:structural constituent of chromatin"/>
    <property type="evidence" value="ECO:0007669"/>
    <property type="project" value="InterPro"/>
</dbReference>
<dbReference type="Pfam" id="PF00125">
    <property type="entry name" value="Histone"/>
    <property type="match status" value="2"/>
</dbReference>
<evidence type="ECO:0000256" key="16">
    <source>
        <dbReference type="ARBA" id="ARBA00059206"/>
    </source>
</evidence>
<dbReference type="InterPro" id="IPR009072">
    <property type="entry name" value="Histone-fold"/>
</dbReference>
<dbReference type="FunFam" id="1.10.20.10:FF:000020">
    <property type="entry name" value="Histone H2A"/>
    <property type="match status" value="1"/>
</dbReference>
<dbReference type="InterPro" id="IPR001951">
    <property type="entry name" value="Histone_H4"/>
</dbReference>
<evidence type="ECO:0000256" key="9">
    <source>
        <dbReference type="ARBA" id="ARBA00022454"/>
    </source>
</evidence>
<dbReference type="SMART" id="SM00414">
    <property type="entry name" value="H2A"/>
    <property type="match status" value="1"/>
</dbReference>
<accession>A0A085LVD7</accession>
<reference evidence="20 21" key="1">
    <citation type="journal article" date="2014" name="Nat. Genet.">
        <title>Genome and transcriptome of the porcine whipworm Trichuris suis.</title>
        <authorList>
            <person name="Jex A.R."/>
            <person name="Nejsum P."/>
            <person name="Schwarz E.M."/>
            <person name="Hu L."/>
            <person name="Young N.D."/>
            <person name="Hall R.S."/>
            <person name="Korhonen P.K."/>
            <person name="Liao S."/>
            <person name="Thamsborg S."/>
            <person name="Xia J."/>
            <person name="Xu P."/>
            <person name="Wang S."/>
            <person name="Scheerlinck J.P."/>
            <person name="Hofmann A."/>
            <person name="Sternberg P.W."/>
            <person name="Wang J."/>
            <person name="Gasser R.B."/>
        </authorList>
    </citation>
    <scope>NUCLEOTIDE SEQUENCE [LARGE SCALE GENOMIC DNA]</scope>
    <source>
        <strain evidence="20">DCEP-RM93M</strain>
    </source>
</reference>
<dbReference type="PROSITE" id="PS00046">
    <property type="entry name" value="HISTONE_H2A"/>
    <property type="match status" value="1"/>
</dbReference>
<evidence type="ECO:0000256" key="8">
    <source>
        <dbReference type="ARBA" id="ARBA00020836"/>
    </source>
</evidence>
<protein>
    <recommendedName>
        <fullName evidence="8">Histone H4</fullName>
    </recommendedName>
</protein>
<dbReference type="InterPro" id="IPR032458">
    <property type="entry name" value="Histone_H2A_CS"/>
</dbReference>
<evidence type="ECO:0000313" key="20">
    <source>
        <dbReference type="EMBL" id="KFD48933.1"/>
    </source>
</evidence>
<dbReference type="CDD" id="cd00074">
    <property type="entry name" value="HFD_H2A"/>
    <property type="match status" value="1"/>
</dbReference>
<keyword evidence="14" id="KW-0539">Nucleus</keyword>
<feature type="domain" description="Histone H2A C-terminal" evidence="19">
    <location>
        <begin position="103"/>
        <end position="133"/>
    </location>
</feature>
<proteinExistence type="inferred from homology"/>
<keyword evidence="13" id="KW-0238">DNA-binding</keyword>
<comment type="similarity">
    <text evidence="4">Belongs to the histone H4 family.</text>
</comment>
<sequence length="2344" mass="264656">MYLLQYLVDSDAMTGRGKGGKVKGKSKSRSSRAGLQFPVGRIHRLLRRGNYAERIGAGAPVYLAAVIEYLTAEVLELAGNAARDNKKTRIIPRHLQLAIRNDEELSKFLRGVTIAQGGVLPNIQASLLPKKTEYTYKEWEKSRKDRKRKSISPLPDTQSFVFFQSMSGRGKGGKGLGKGGAKRHRKVLRDNIQGITKPAIRRLARRGGVKRISGLIYEETRGVLKVFLEGVVRDAVTYCEHAKRKTVTAMDVQTARKSTGGKAPRKQLATKAARKSAPSVGAVKKAHRYRPGTVALREIRRYQKSTELLMRRLPFQRLVREIAQDFKADLRFQMSAVLALQEATEAYMVGLFEDTNLCAIHARRVTIMAKDIQLARRIRGERPPNAFYCNMPCGGRNPMIVKRGRSAMLIQWFDTRNFCYTLSSTLASGSGVGLLKLEMETIFPRLVDLAKCPAKCAEARKNLETAPSEGVLLPFSGCQCRIPLDVISEALILSDVFDMNEYSAVSLVMEAQRSLPNFLGISRGVCAVLLFFQRRWYCSEALRLLFLNCPGRRWECALPSLLFTVLKDFVDRLWRHDLLKNILDFVQNFLINDVVTQLESPSVRGIGTARYRKKLLELMSGTLTNLADCVFYYCCQSLGLYGTKMQIFDCLRQCRFEDDADSLRNKALLPLVLAGLELMDVSSLEDAGPATDFELLAFSMNTPESVRDLKDWICTKNWLDEDIRSVFLIAAPSTFSLLRQVPWLTKTLEDSVYDEDVFFDEAFSLKPFQFMRRKMLPAGLFRDEFFVRRFHSIIVEMITLFPLKIKELRMQFDEAVSDSDYNAIMSSADTDTRCHFRELLHTIRDFYSGNPLNLDLAKTFFCGNEQNVSVTTADILKTNIGLFKFIRTSAENMTSVLFCDYMAMLTSLACSSEASQRCFDALVAFSSYGSQLQNCTLRHLFHALDKYAVHIRRVEQSQGATEHGVKMEMSTTETAAIVSFLKLIRAMCDHNTVVREIIFSRTEWHCTDVLLQILSCSVSSDLAVAILDVFAAFAKTGSYAVSLCKFFSTNTKILSILGTYENLPVKESQLERKVDPLTLGILNFINEAVRHEEAIYFLMEKMPSVFLFVFHTNLPRIRLEYFECLEDMVTCGSLVMEILYTTLRNVHSDSPTMRNQEALVMFVRSTISETELFSIVFYLLKSFATALENGIEFSADKATLKVVTAILKLVAYVTQNQMPAVRTSSPFLTEQDVSVASVLPYLAAKLCHQDFLLCLVTLISYAEEQPLLSVLAMIILGQLQHTEENRWITFLCLSAKENVQDSLFTFANGLSADQAEIPTNFSNDIEIVSTKSVAELRGLLCWNILQFLNESLASVRMTGLLGQSHPTLSGHSNVALFLAGYDCRNPQNTTLEAVATPAAPRTVVHSVLDLLQASFEHSFDQIKFIGLIEPAYRFCEQLTALYATAVPILRRLRALDNFILAHMKALGVKIIQSDPSSHEVIYLMECMVHVMNMAAAEALHLFYEDRFGDTSDYFELLFDARIMTFDEGSSGTLLNALMVPALKVKLDTDFDLPHLVCFNSEAVKEACTVMVPKGFLQCDCDRLLSLLQGEKAFALQEIEAILDSVVRFNICSYSWFVHQQYCIAWRGLVEAATCILVASPVHDLRRIHCLMAVAETLLDYNLDACMDESAAALVSVVGLFPAYYRALHCDGDIALVDDINQMDSERSILIELDKSLRKIHSMLLEKIESLEARTSIKSRVYFYTSLLLVMNALNKGCVVSSMDINVDSHSLNGQSCSEPACAEIPSIMLTDTCDGLCINKVMSILYAINVLDMAGSMRPKLLSQLFSEGYLQHHVNMLPADDNLLLDVFSEKTFDVRPFYVHIARLALFLKIANSPDGGIEFVRLDLLSKLTSMKSYRYLYRFYDRIDKSKDISMAQLCRSVTFAVLQLCNRMLDVLDWQGRDAMEKLNIFLATNYSLLAHILQKAWHPIDLEQDLEIVQITLSVISRSYAKGALAIDAERFHGDVSAYVAYGLLFEIIPNYLTFPANVEDQDVQFRLLTILQETLAFCVEYTLGFDVQSPDMHSLFRLSCYHERQGHEIVQLVIRLVRECMDKITSVEATFAKGIKGDNKSGLASARLYKRRYTARKLSQGYLRTETFRLLKVIFCSALFFLRVYVERFVQIIAKIERLETMNRRDLAPGAETSLVNRTHLQVLKSELEILQKKTFASSLSRVSAICKVDDAQESDKAALSRFAVDSGSPSLNLQRIEGILRYSNCQPAKYQQKSQEFCRVLTVIDWSARMREKCFSTCRVAQIDRRNTEAREIGAASVEKISHEETPGNLPNFLGYTKREFLVAENMVPYDN</sequence>
<feature type="domain" description="Core Histone H2A/H2B/H3" evidence="18">
    <location>
        <begin position="23"/>
        <end position="100"/>
    </location>
</feature>
<evidence type="ECO:0000256" key="12">
    <source>
        <dbReference type="ARBA" id="ARBA00022990"/>
    </source>
</evidence>
<name>A0A085LVD7_9BILA</name>
<evidence type="ECO:0000256" key="2">
    <source>
        <dbReference type="ARBA" id="ARBA00004123"/>
    </source>
</evidence>
<dbReference type="SMART" id="SM00417">
    <property type="entry name" value="H4"/>
    <property type="match status" value="1"/>
</dbReference>
<evidence type="ECO:0000256" key="14">
    <source>
        <dbReference type="ARBA" id="ARBA00023242"/>
    </source>
</evidence>
<evidence type="ECO:0000256" key="17">
    <source>
        <dbReference type="SAM" id="MobiDB-lite"/>
    </source>
</evidence>
<dbReference type="InterPro" id="IPR021827">
    <property type="entry name" value="Nup186/Nup192/Nup205"/>
</dbReference>
<evidence type="ECO:0000256" key="11">
    <source>
        <dbReference type="ARBA" id="ARBA00022499"/>
    </source>
</evidence>
<dbReference type="InterPro" id="IPR032454">
    <property type="entry name" value="Histone_H2A_C"/>
</dbReference>
<dbReference type="Proteomes" id="UP000030764">
    <property type="component" value="Unassembled WGS sequence"/>
</dbReference>
<keyword evidence="10" id="KW-0488">Methylation</keyword>
<dbReference type="InterPro" id="IPR002119">
    <property type="entry name" value="Histone_H2A"/>
</dbReference>
<dbReference type="GO" id="GO:0005643">
    <property type="term" value="C:nuclear pore"/>
    <property type="evidence" value="ECO:0007669"/>
    <property type="project" value="InterPro"/>
</dbReference>
<dbReference type="CDD" id="cd22911">
    <property type="entry name" value="HFD_H3"/>
    <property type="match status" value="1"/>
</dbReference>
<dbReference type="PRINTS" id="PR00622">
    <property type="entry name" value="HISTONEH3"/>
</dbReference>
<dbReference type="InterPro" id="IPR000164">
    <property type="entry name" value="Histone_H3/CENP-A"/>
</dbReference>
<feature type="domain" description="Core Histone H2A/H2B/H3" evidence="18">
    <location>
        <begin position="291"/>
        <end position="378"/>
    </location>
</feature>
<dbReference type="GO" id="GO:0000786">
    <property type="term" value="C:nucleosome"/>
    <property type="evidence" value="ECO:0007669"/>
    <property type="project" value="UniProtKB-KW"/>
</dbReference>
<dbReference type="CDD" id="cd22912">
    <property type="entry name" value="HFD_H4"/>
    <property type="match status" value="1"/>
</dbReference>
<evidence type="ECO:0000256" key="5">
    <source>
        <dbReference type="ARBA" id="ARBA00010343"/>
    </source>
</evidence>
<dbReference type="SMART" id="SM00428">
    <property type="entry name" value="H3"/>
    <property type="match status" value="1"/>
</dbReference>
<keyword evidence="9" id="KW-0158">Chromosome</keyword>
<evidence type="ECO:0000259" key="18">
    <source>
        <dbReference type="Pfam" id="PF00125"/>
    </source>
</evidence>
<comment type="function">
    <text evidence="16">Putative variant histone H3 which may replace conventional H3 in a subset of nucleosomes. Nucleosomes wrap and compact DNA into chromatin, limiting DNA accessibility to the cellular machineries which require DNA as a template. Histones thereby play a central role in transcription regulation, DNA repair, DNA replication and chromosomal stability. DNA accessibility is regulated via a complex set of post-translational modifications of histones, also called histone code, and nucleosome remodeling.</text>
</comment>
<keyword evidence="21" id="KW-1185">Reference proteome</keyword>
<comment type="subunit">
    <text evidence="7">The nucleosome is a histone octamer containing two molecules each of H2A, H2B, H3 and H4 assembled in one H3-H4 heterotetramer and two H2A-H2B heterodimers. The octamer wraps approximately 147 bp of DNA.</text>
</comment>
<evidence type="ECO:0000256" key="13">
    <source>
        <dbReference type="ARBA" id="ARBA00023125"/>
    </source>
</evidence>
<dbReference type="Gene3D" id="1.10.20.10">
    <property type="entry name" value="Histone, subunit A"/>
    <property type="match status" value="3"/>
</dbReference>
<dbReference type="FunFam" id="1.10.20.10:FF:000073">
    <property type="entry name" value="Histone H4"/>
    <property type="match status" value="1"/>
</dbReference>
<dbReference type="PROSITE" id="PS00322">
    <property type="entry name" value="HISTONE_H3_1"/>
    <property type="match status" value="1"/>
</dbReference>